<dbReference type="AlphaFoldDB" id="A0A8J3I155"/>
<evidence type="ECO:0000256" key="1">
    <source>
        <dbReference type="ARBA" id="ARBA00008791"/>
    </source>
</evidence>
<dbReference type="InterPro" id="IPR006016">
    <property type="entry name" value="UspA"/>
</dbReference>
<dbReference type="Pfam" id="PF00582">
    <property type="entry name" value="Usp"/>
    <property type="match status" value="1"/>
</dbReference>
<dbReference type="SUPFAM" id="SSF52402">
    <property type="entry name" value="Adenine nucleotide alpha hydrolases-like"/>
    <property type="match status" value="1"/>
</dbReference>
<dbReference type="InterPro" id="IPR014729">
    <property type="entry name" value="Rossmann-like_a/b/a_fold"/>
</dbReference>
<dbReference type="RefSeq" id="WP_220194140.1">
    <property type="nucleotide sequence ID" value="NZ_BNJF01000001.1"/>
</dbReference>
<comment type="caution">
    <text evidence="3">The sequence shown here is derived from an EMBL/GenBank/DDBJ whole genome shotgun (WGS) entry which is preliminary data.</text>
</comment>
<dbReference type="Gene3D" id="3.40.50.620">
    <property type="entry name" value="HUPs"/>
    <property type="match status" value="1"/>
</dbReference>
<evidence type="ECO:0000259" key="2">
    <source>
        <dbReference type="Pfam" id="PF00582"/>
    </source>
</evidence>
<comment type="similarity">
    <text evidence="1">Belongs to the universal stress protein A family.</text>
</comment>
<reference evidence="3" key="1">
    <citation type="submission" date="2020-10" db="EMBL/GenBank/DDBJ databases">
        <title>Taxonomic study of unclassified bacteria belonging to the class Ktedonobacteria.</title>
        <authorList>
            <person name="Yabe S."/>
            <person name="Wang C.M."/>
            <person name="Zheng Y."/>
            <person name="Sakai Y."/>
            <person name="Cavaletti L."/>
            <person name="Monciardini P."/>
            <person name="Donadio S."/>
        </authorList>
    </citation>
    <scope>NUCLEOTIDE SEQUENCE</scope>
    <source>
        <strain evidence="3">SOSP1-1</strain>
    </source>
</reference>
<dbReference type="PANTHER" id="PTHR46268:SF6">
    <property type="entry name" value="UNIVERSAL STRESS PROTEIN UP12"/>
    <property type="match status" value="1"/>
</dbReference>
<proteinExistence type="inferred from homology"/>
<gene>
    <name evidence="3" type="ORF">KSX_29310</name>
</gene>
<dbReference type="PANTHER" id="PTHR46268">
    <property type="entry name" value="STRESS RESPONSE PROTEIN NHAX"/>
    <property type="match status" value="1"/>
</dbReference>
<feature type="domain" description="UspA" evidence="2">
    <location>
        <begin position="1"/>
        <end position="154"/>
    </location>
</feature>
<organism evidence="3 4">
    <name type="scientific">Ktedonospora formicarum</name>
    <dbReference type="NCBI Taxonomy" id="2778364"/>
    <lineage>
        <taxon>Bacteria</taxon>
        <taxon>Bacillati</taxon>
        <taxon>Chloroflexota</taxon>
        <taxon>Ktedonobacteria</taxon>
        <taxon>Ktedonobacterales</taxon>
        <taxon>Ktedonobacteraceae</taxon>
        <taxon>Ktedonospora</taxon>
    </lineage>
</organism>
<sequence length="184" mass="20169">MNKCIMLAIDTDLSPTTQHALISIGAFLEQVAPSIRVLLVNVIPITQVVPAQPGMYIGQILPGAATVAQREHAEATLYKARLILAQQGIPMSKSEGIVREGLPADEITRTAREFQASFIVVGRHNDTFKQKIRRLLIGSTSQRVMQLSTCPVYVAMLPPPPKPATWSIGIKQPSKSIWMNIPLH</sequence>
<keyword evidence="4" id="KW-1185">Reference proteome</keyword>
<evidence type="ECO:0000313" key="3">
    <source>
        <dbReference type="EMBL" id="GHO44768.1"/>
    </source>
</evidence>
<name>A0A8J3I155_9CHLR</name>
<protein>
    <recommendedName>
        <fullName evidence="2">UspA domain-containing protein</fullName>
    </recommendedName>
</protein>
<dbReference type="EMBL" id="BNJF01000001">
    <property type="protein sequence ID" value="GHO44768.1"/>
    <property type="molecule type" value="Genomic_DNA"/>
</dbReference>
<accession>A0A8J3I155</accession>
<dbReference type="CDD" id="cd00293">
    <property type="entry name" value="USP-like"/>
    <property type="match status" value="1"/>
</dbReference>
<evidence type="ECO:0000313" key="4">
    <source>
        <dbReference type="Proteomes" id="UP000612362"/>
    </source>
</evidence>
<dbReference type="Proteomes" id="UP000612362">
    <property type="component" value="Unassembled WGS sequence"/>
</dbReference>